<reference evidence="2" key="1">
    <citation type="submission" date="2022-11" db="EMBL/GenBank/DDBJ databases">
        <title>Pseudomonas triclosanedens sp. nov., a triclosan degrader isolated from activated sludge.</title>
        <authorList>
            <person name="Yin Y."/>
            <person name="Lu Z."/>
        </authorList>
    </citation>
    <scope>NUCLEOTIDE SEQUENCE</scope>
    <source>
        <strain evidence="2">ZM23</strain>
    </source>
</reference>
<protein>
    <submittedName>
        <fullName evidence="2">HNH endonuclease</fullName>
    </submittedName>
</protein>
<sequence>MANISVLDQQGQRLLRLLVSRLPKVKANDPRTFITYRQVHEALGLSQQGQTLGRSLQHQGLNSLAHWTVESGLPGITGLIVDRESQLPGPGYFTVHNRGGEEYGWWLAEIEKAKHFDWTPYVANPEDEKDTSVGDDWTIDELRASVAAYLEMQQCVREGIEFTKTSFYAALSERFGRSAKAFEYRMRNISYVLSLLGRDWLDGLYPATNVGGNIAAQIEALIAEAEEKPLRPVVEFEITVRESLKKKSLPQPKGNASPTTSTSTITQYQRDPLVKAWVLKEANGTCERCAQPAPFKTVEGDPFLEVHHVRKLADKGSDSVTNAVAICPNCHRELHYGQDAKRLIDELYQNVTRLIRE</sequence>
<dbReference type="InterPro" id="IPR003615">
    <property type="entry name" value="HNH_nuc"/>
</dbReference>
<keyword evidence="3" id="KW-1185">Reference proteome</keyword>
<accession>A0ABY7A4R5</accession>
<keyword evidence="2" id="KW-0540">Nuclease</keyword>
<evidence type="ECO:0000313" key="3">
    <source>
        <dbReference type="Proteomes" id="UP001163624"/>
    </source>
</evidence>
<dbReference type="Gene3D" id="1.10.30.50">
    <property type="match status" value="1"/>
</dbReference>
<organism evidence="2 3">
    <name type="scientific">Pseudomonas triclosanedens</name>
    <dbReference type="NCBI Taxonomy" id="2961893"/>
    <lineage>
        <taxon>Bacteria</taxon>
        <taxon>Pseudomonadati</taxon>
        <taxon>Pseudomonadota</taxon>
        <taxon>Gammaproteobacteria</taxon>
        <taxon>Pseudomonadales</taxon>
        <taxon>Pseudomonadaceae</taxon>
        <taxon>Pseudomonas</taxon>
    </lineage>
</organism>
<keyword evidence="2" id="KW-0378">Hydrolase</keyword>
<evidence type="ECO:0000313" key="2">
    <source>
        <dbReference type="EMBL" id="WAI52078.1"/>
    </source>
</evidence>
<evidence type="ECO:0000259" key="1">
    <source>
        <dbReference type="SMART" id="SM00507"/>
    </source>
</evidence>
<dbReference type="EMBL" id="CP113432">
    <property type="protein sequence ID" value="WAI52078.1"/>
    <property type="molecule type" value="Genomic_DNA"/>
</dbReference>
<feature type="domain" description="HNH nuclease" evidence="1">
    <location>
        <begin position="273"/>
        <end position="332"/>
    </location>
</feature>
<proteinExistence type="predicted"/>
<dbReference type="InterPro" id="IPR002711">
    <property type="entry name" value="HNH"/>
</dbReference>
<dbReference type="SMART" id="SM00507">
    <property type="entry name" value="HNHc"/>
    <property type="match status" value="1"/>
</dbReference>
<keyword evidence="2" id="KW-0255">Endonuclease</keyword>
<gene>
    <name evidence="2" type="ORF">OU419_12765</name>
</gene>
<dbReference type="CDD" id="cd00085">
    <property type="entry name" value="HNHc"/>
    <property type="match status" value="1"/>
</dbReference>
<dbReference type="RefSeq" id="WP_254472734.1">
    <property type="nucleotide sequence ID" value="NZ_CP113432.1"/>
</dbReference>
<dbReference type="Proteomes" id="UP001163624">
    <property type="component" value="Chromosome"/>
</dbReference>
<name>A0ABY7A4R5_9PSED</name>
<dbReference type="Pfam" id="PF01844">
    <property type="entry name" value="HNH"/>
    <property type="match status" value="1"/>
</dbReference>
<dbReference type="GO" id="GO:0004519">
    <property type="term" value="F:endonuclease activity"/>
    <property type="evidence" value="ECO:0007669"/>
    <property type="project" value="UniProtKB-KW"/>
</dbReference>